<dbReference type="OrthoDB" id="2456601at2"/>
<organism evidence="1 2">
    <name type="scientific">Filibacter tadaridae</name>
    <dbReference type="NCBI Taxonomy" id="2483811"/>
    <lineage>
        <taxon>Bacteria</taxon>
        <taxon>Bacillati</taxon>
        <taxon>Bacillota</taxon>
        <taxon>Bacilli</taxon>
        <taxon>Bacillales</taxon>
        <taxon>Caryophanaceae</taxon>
        <taxon>Filibacter</taxon>
    </lineage>
</organism>
<evidence type="ECO:0000313" key="1">
    <source>
        <dbReference type="EMBL" id="VDC27486.1"/>
    </source>
</evidence>
<gene>
    <name evidence="1" type="ORF">FILTAD_01599</name>
</gene>
<name>A0A3P5XG05_9BACL</name>
<dbReference type="EMBL" id="UXAV01000039">
    <property type="protein sequence ID" value="VDC27486.1"/>
    <property type="molecule type" value="Genomic_DNA"/>
</dbReference>
<evidence type="ECO:0000313" key="2">
    <source>
        <dbReference type="Proteomes" id="UP000270468"/>
    </source>
</evidence>
<dbReference type="Proteomes" id="UP000270468">
    <property type="component" value="Unassembled WGS sequence"/>
</dbReference>
<dbReference type="RefSeq" id="WP_124069975.1">
    <property type="nucleotide sequence ID" value="NZ_CBCRXF010000001.1"/>
</dbReference>
<proteinExistence type="predicted"/>
<accession>A0A3P5XG05</accession>
<sequence>MLIILRSEPLLFVHAPPVYVKVTFTEEESTSVFVMSGEETLPTNEIEIGAQEKEGIEKNITDPIKQTDPSIHRRVLYLSDSFRQQAYKPLQFVLEDETMTGTIDKVEGETVWVNLADTEDQQVAIEVGMIEEILWRGKPFIEN</sequence>
<dbReference type="AlphaFoldDB" id="A0A3P5XG05"/>
<reference evidence="1 2" key="1">
    <citation type="submission" date="2018-11" db="EMBL/GenBank/DDBJ databases">
        <authorList>
            <person name="Criscuolo A."/>
        </authorList>
    </citation>
    <scope>NUCLEOTIDE SEQUENCE [LARGE SCALE GENOMIC DNA]</scope>
    <source>
        <strain evidence="1">ATB-66</strain>
    </source>
</reference>
<protein>
    <submittedName>
        <fullName evidence="1">Uncharacterized protein</fullName>
    </submittedName>
</protein>
<keyword evidence="2" id="KW-1185">Reference proteome</keyword>